<dbReference type="Proteomes" id="UP001148125">
    <property type="component" value="Unassembled WGS sequence"/>
</dbReference>
<keyword evidence="2" id="KW-1185">Reference proteome</keyword>
<accession>A0ABT5VJ63</accession>
<organism evidence="1 2">
    <name type="scientific">Alkalihalobacterium chitinilyticum</name>
    <dbReference type="NCBI Taxonomy" id="2980103"/>
    <lineage>
        <taxon>Bacteria</taxon>
        <taxon>Bacillati</taxon>
        <taxon>Bacillota</taxon>
        <taxon>Bacilli</taxon>
        <taxon>Bacillales</taxon>
        <taxon>Bacillaceae</taxon>
        <taxon>Alkalihalobacterium</taxon>
    </lineage>
</organism>
<dbReference type="RefSeq" id="WP_275120090.1">
    <property type="nucleotide sequence ID" value="NZ_JAOTPO010000016.1"/>
</dbReference>
<gene>
    <name evidence="1" type="ORF">N7Z68_19170</name>
</gene>
<evidence type="ECO:0000313" key="2">
    <source>
        <dbReference type="Proteomes" id="UP001148125"/>
    </source>
</evidence>
<reference evidence="1" key="1">
    <citation type="submission" date="2024-05" db="EMBL/GenBank/DDBJ databases">
        <title>Alkalihalobacillus sp. strain MEB203 novel alkaliphilic bacterium from Lonar Lake, India.</title>
        <authorList>
            <person name="Joshi A."/>
            <person name="Thite S."/>
            <person name="Mengade P."/>
        </authorList>
    </citation>
    <scope>NUCLEOTIDE SEQUENCE</scope>
    <source>
        <strain evidence="1">MEB 203</strain>
    </source>
</reference>
<proteinExistence type="predicted"/>
<comment type="caution">
    <text evidence="1">The sequence shown here is derived from an EMBL/GenBank/DDBJ whole genome shotgun (WGS) entry which is preliminary data.</text>
</comment>
<sequence>MQEITLAGYQNIRTHMENSWKFIELRDDAGNPVVRLSTDDPRVSWTHAPDAQTLELSIVLKGDDAEISLPQKFNSSVIFGQASGGDALAPVTDFALFEMATTEDQITVRHRIEVPRVGA</sequence>
<protein>
    <submittedName>
        <fullName evidence="1">Uncharacterized protein</fullName>
    </submittedName>
</protein>
<name>A0ABT5VJ63_9BACI</name>
<evidence type="ECO:0000313" key="1">
    <source>
        <dbReference type="EMBL" id="MDE5415488.1"/>
    </source>
</evidence>
<dbReference type="EMBL" id="JAOTPO010000016">
    <property type="protein sequence ID" value="MDE5415488.1"/>
    <property type="molecule type" value="Genomic_DNA"/>
</dbReference>